<accession>A0A7X0HUG2</accession>
<evidence type="ECO:0000313" key="1">
    <source>
        <dbReference type="EMBL" id="MBB6447069.1"/>
    </source>
</evidence>
<sequence>MIKATVSKGTKVAKHYKNYGGYSYKYFVLGRNPFGVKGGQNGSWVEGEVFGEAVQTNSIMLYKAENVINKVICSIPNESIEVEIEWEKVKKIAAKRKEETFEAALNKYLRELLNN</sequence>
<name>A0A7X0HUG2_9BACI</name>
<organism evidence="1 2">
    <name type="scientific">Bacillus benzoevorans</name>
    <dbReference type="NCBI Taxonomy" id="1456"/>
    <lineage>
        <taxon>Bacteria</taxon>
        <taxon>Bacillati</taxon>
        <taxon>Bacillota</taxon>
        <taxon>Bacilli</taxon>
        <taxon>Bacillales</taxon>
        <taxon>Bacillaceae</taxon>
        <taxon>Bacillus</taxon>
    </lineage>
</organism>
<reference evidence="1 2" key="1">
    <citation type="submission" date="2020-08" db="EMBL/GenBank/DDBJ databases">
        <title>Genomic Encyclopedia of Type Strains, Phase IV (KMG-IV): sequencing the most valuable type-strain genomes for metagenomic binning, comparative biology and taxonomic classification.</title>
        <authorList>
            <person name="Goeker M."/>
        </authorList>
    </citation>
    <scope>NUCLEOTIDE SEQUENCE [LARGE SCALE GENOMIC DNA]</scope>
    <source>
        <strain evidence="1 2">DSM 5391</strain>
    </source>
</reference>
<dbReference type="Proteomes" id="UP000531594">
    <property type="component" value="Unassembled WGS sequence"/>
</dbReference>
<comment type="caution">
    <text evidence="1">The sequence shown here is derived from an EMBL/GenBank/DDBJ whole genome shotgun (WGS) entry which is preliminary data.</text>
</comment>
<dbReference type="AlphaFoldDB" id="A0A7X0HUG2"/>
<protein>
    <submittedName>
        <fullName evidence="1">Uncharacterized protein</fullName>
    </submittedName>
</protein>
<evidence type="ECO:0000313" key="2">
    <source>
        <dbReference type="Proteomes" id="UP000531594"/>
    </source>
</evidence>
<dbReference type="RefSeq" id="WP_184528641.1">
    <property type="nucleotide sequence ID" value="NZ_JACHGK010000016.1"/>
</dbReference>
<proteinExistence type="predicted"/>
<gene>
    <name evidence="1" type="ORF">HNR53_003746</name>
</gene>
<keyword evidence="2" id="KW-1185">Reference proteome</keyword>
<dbReference type="EMBL" id="JACHGK010000016">
    <property type="protein sequence ID" value="MBB6447069.1"/>
    <property type="molecule type" value="Genomic_DNA"/>
</dbReference>